<sequence length="436" mass="49597">MCTGKRYCDPGASGEGSSSQTCSILYRSPSPPPRPIIQTLTIVSPLIDISGPHTPSRTDLHRYIRTTPDRDTGKGKGIDTPIPPVSLSNPAKSAFDTIPYWQQQQPPPGLPATLPRPSSTCASDRGFIPYLNRLIAWYNYYHPSGLLGTSSAVICYHIFHRSGLGPRRQAVLQAYWYDQLRDYRCERCSRPWLPCPHSPLPDSGTVFGLSDHPADLLDDMLACFGPERRDENDHDHDHGWGKIPREEFETVEWYAACLERRASSATGSRKLWLKAQEEHMRQSYREVGHGLRLMGREALGEVYRELLQERPGEHTVLTMALEEMQTKDEEQKRRDEFQMRADQVRGRKRTREIMEEQEKEQEKEEGGAKSTSSAVVSDHPGGCISPSKRQKSLASDDEDKVMWDRNSLEDNARLTQELCRLLEEEIRKHQGAEDDK</sequence>
<protein>
    <submittedName>
        <fullName evidence="2">Uncharacterized protein</fullName>
    </submittedName>
</protein>
<feature type="compositionally biased region" description="Basic and acidic residues" evidence="1">
    <location>
        <begin position="325"/>
        <end position="367"/>
    </location>
</feature>
<name>A0AA39ZIT6_9PEZI</name>
<evidence type="ECO:0000313" key="3">
    <source>
        <dbReference type="Proteomes" id="UP001174997"/>
    </source>
</evidence>
<evidence type="ECO:0000313" key="2">
    <source>
        <dbReference type="EMBL" id="KAK0671808.1"/>
    </source>
</evidence>
<evidence type="ECO:0000256" key="1">
    <source>
        <dbReference type="SAM" id="MobiDB-lite"/>
    </source>
</evidence>
<dbReference type="AlphaFoldDB" id="A0AA39ZIT6"/>
<proteinExistence type="predicted"/>
<gene>
    <name evidence="2" type="ORF">QBC41DRAFT_371560</name>
</gene>
<feature type="region of interest" description="Disordered" evidence="1">
    <location>
        <begin position="1"/>
        <end position="30"/>
    </location>
</feature>
<accession>A0AA39ZIT6</accession>
<feature type="region of interest" description="Disordered" evidence="1">
    <location>
        <begin position="325"/>
        <end position="398"/>
    </location>
</feature>
<dbReference type="EMBL" id="JAULSY010000018">
    <property type="protein sequence ID" value="KAK0671808.1"/>
    <property type="molecule type" value="Genomic_DNA"/>
</dbReference>
<dbReference type="Proteomes" id="UP001174997">
    <property type="component" value="Unassembled WGS sequence"/>
</dbReference>
<comment type="caution">
    <text evidence="2">The sequence shown here is derived from an EMBL/GenBank/DDBJ whole genome shotgun (WGS) entry which is preliminary data.</text>
</comment>
<keyword evidence="3" id="KW-1185">Reference proteome</keyword>
<reference evidence="2" key="1">
    <citation type="submission" date="2023-06" db="EMBL/GenBank/DDBJ databases">
        <title>Genome-scale phylogeny and comparative genomics of the fungal order Sordariales.</title>
        <authorList>
            <consortium name="Lawrence Berkeley National Laboratory"/>
            <person name="Hensen N."/>
            <person name="Bonometti L."/>
            <person name="Westerberg I."/>
            <person name="Brannstrom I.O."/>
            <person name="Guillou S."/>
            <person name="Cros-Aarteil S."/>
            <person name="Calhoun S."/>
            <person name="Haridas S."/>
            <person name="Kuo A."/>
            <person name="Mondo S."/>
            <person name="Pangilinan J."/>
            <person name="Riley R."/>
            <person name="Labutti K."/>
            <person name="Andreopoulos B."/>
            <person name="Lipzen A."/>
            <person name="Chen C."/>
            <person name="Yanf M."/>
            <person name="Daum C."/>
            <person name="Ng V."/>
            <person name="Clum A."/>
            <person name="Steindorff A."/>
            <person name="Ohm R."/>
            <person name="Martin F."/>
            <person name="Silar P."/>
            <person name="Natvig D."/>
            <person name="Lalanne C."/>
            <person name="Gautier V."/>
            <person name="Ament-Velasquez S.L."/>
            <person name="Kruys A."/>
            <person name="Hutchinson M.I."/>
            <person name="Powell A.J."/>
            <person name="Barry K."/>
            <person name="Miller A.N."/>
            <person name="Grigoriev I.V."/>
            <person name="Debuchy R."/>
            <person name="Gladieux P."/>
            <person name="Thoren M.H."/>
            <person name="Johannesson H."/>
        </authorList>
    </citation>
    <scope>NUCLEOTIDE SEQUENCE</scope>
    <source>
        <strain evidence="2">CBS 307.81</strain>
    </source>
</reference>
<organism evidence="2 3">
    <name type="scientific">Cercophora samala</name>
    <dbReference type="NCBI Taxonomy" id="330535"/>
    <lineage>
        <taxon>Eukaryota</taxon>
        <taxon>Fungi</taxon>
        <taxon>Dikarya</taxon>
        <taxon>Ascomycota</taxon>
        <taxon>Pezizomycotina</taxon>
        <taxon>Sordariomycetes</taxon>
        <taxon>Sordariomycetidae</taxon>
        <taxon>Sordariales</taxon>
        <taxon>Lasiosphaeriaceae</taxon>
        <taxon>Cercophora</taxon>
    </lineage>
</organism>